<dbReference type="EC" id="6.3.4.19" evidence="8"/>
<dbReference type="SUPFAM" id="SSF52402">
    <property type="entry name" value="Adenine nucleotide alpha hydrolases-like"/>
    <property type="match status" value="1"/>
</dbReference>
<keyword evidence="6 8" id="KW-0067">ATP-binding</keyword>
<comment type="caution">
    <text evidence="10">The sequence shown here is derived from an EMBL/GenBank/DDBJ whole genome shotgun (WGS) entry which is preliminary data.</text>
</comment>
<dbReference type="NCBIfam" id="TIGR02433">
    <property type="entry name" value="lysidine_TilS_C"/>
    <property type="match status" value="1"/>
</dbReference>
<gene>
    <name evidence="8 10" type="primary">tilS</name>
    <name evidence="10" type="ORF">DW070_01385</name>
</gene>
<dbReference type="SUPFAM" id="SSF82829">
    <property type="entry name" value="MesJ substrate recognition domain-like"/>
    <property type="match status" value="1"/>
</dbReference>
<organism evidence="10 11">
    <name type="scientific">Coprococcus catus</name>
    <dbReference type="NCBI Taxonomy" id="116085"/>
    <lineage>
        <taxon>Bacteria</taxon>
        <taxon>Bacillati</taxon>
        <taxon>Bacillota</taxon>
        <taxon>Clostridia</taxon>
        <taxon>Lachnospirales</taxon>
        <taxon>Lachnospiraceae</taxon>
        <taxon>Coprococcus</taxon>
    </lineage>
</organism>
<evidence type="ECO:0000313" key="11">
    <source>
        <dbReference type="Proteomes" id="UP000260773"/>
    </source>
</evidence>
<comment type="catalytic activity">
    <reaction evidence="7 8">
        <text>cytidine(34) in tRNA(Ile2) + L-lysine + ATP = lysidine(34) in tRNA(Ile2) + AMP + diphosphate + H(+)</text>
        <dbReference type="Rhea" id="RHEA:43744"/>
        <dbReference type="Rhea" id="RHEA-COMP:10625"/>
        <dbReference type="Rhea" id="RHEA-COMP:10670"/>
        <dbReference type="ChEBI" id="CHEBI:15378"/>
        <dbReference type="ChEBI" id="CHEBI:30616"/>
        <dbReference type="ChEBI" id="CHEBI:32551"/>
        <dbReference type="ChEBI" id="CHEBI:33019"/>
        <dbReference type="ChEBI" id="CHEBI:82748"/>
        <dbReference type="ChEBI" id="CHEBI:83665"/>
        <dbReference type="ChEBI" id="CHEBI:456215"/>
        <dbReference type="EC" id="6.3.4.19"/>
    </reaction>
</comment>
<feature type="domain" description="Lysidine-tRNA(Ile) synthetase C-terminal" evidence="9">
    <location>
        <begin position="397"/>
        <end position="469"/>
    </location>
</feature>
<dbReference type="Gene3D" id="3.30.465.60">
    <property type="match status" value="1"/>
</dbReference>
<evidence type="ECO:0000313" key="10">
    <source>
        <dbReference type="EMBL" id="RGB82201.1"/>
    </source>
</evidence>
<dbReference type="GO" id="GO:0006400">
    <property type="term" value="P:tRNA modification"/>
    <property type="evidence" value="ECO:0007669"/>
    <property type="project" value="UniProtKB-UniRule"/>
</dbReference>
<evidence type="ECO:0000256" key="8">
    <source>
        <dbReference type="HAMAP-Rule" id="MF_01161"/>
    </source>
</evidence>
<dbReference type="HAMAP" id="MF_01161">
    <property type="entry name" value="tRNA_Ile_lys_synt"/>
    <property type="match status" value="1"/>
</dbReference>
<dbReference type="GO" id="GO:0032267">
    <property type="term" value="F:tRNA(Ile)-lysidine synthase activity"/>
    <property type="evidence" value="ECO:0007669"/>
    <property type="project" value="UniProtKB-EC"/>
</dbReference>
<keyword evidence="4 8" id="KW-0819">tRNA processing</keyword>
<evidence type="ECO:0000256" key="1">
    <source>
        <dbReference type="ARBA" id="ARBA00004496"/>
    </source>
</evidence>
<dbReference type="PANTHER" id="PTHR43033:SF1">
    <property type="entry name" value="TRNA(ILE)-LYSIDINE SYNTHASE-RELATED"/>
    <property type="match status" value="1"/>
</dbReference>
<name>A0A3E2TSW8_9FIRM</name>
<comment type="subcellular location">
    <subcellularLocation>
        <location evidence="1 8">Cytoplasm</location>
    </subcellularLocation>
</comment>
<dbReference type="EMBL" id="QVEP01000002">
    <property type="protein sequence ID" value="RGB82201.1"/>
    <property type="molecule type" value="Genomic_DNA"/>
</dbReference>
<sequence>MKVDKLVKNVYETIMASGMICQGDSVVVGVSGGADSVCLLSVLKNLQMSMALQLTAVHIHHGLRGEAADRDRDFVTALCEDMQISCVCFQADIRAMAREQHLSEEEAGRKFRYDCFEEVRQERQASKIAVAHHRDDLAETVLLNLFRGSGLKGLSGIPMMRGCIVRPLLGVGRADIEAYLGRQGMSYRNDATNFETEYTRNRIRLDILPYVTEHINQAAVSHIAETAAIASDICRYVENQAAAIGKSIIQWNGEAECLTAEIDAAAFVGQDIAIQRELLRQVLERTAGQLKDIRSVHIETLRTLFYGHAGKKADLPYGLRAQRTYQTVSVSRKKTHKSADALQGDGAEIRLDAPGKYILDGGKREVSLEIFPVEKNLQIPKKMYTKWFDYDRIKNGLVLRQRRPGDFMMIGGGHKKAIRRILMDDKVPQSNRETLNMLTDGGHVLWIPDTGRMSEYYKITGETRLILSAELKEIEE</sequence>
<dbReference type="Pfam" id="PF01171">
    <property type="entry name" value="ATP_bind_3"/>
    <property type="match status" value="1"/>
</dbReference>
<dbReference type="InterPro" id="IPR012795">
    <property type="entry name" value="tRNA_Ile_lys_synt_N"/>
</dbReference>
<dbReference type="Gene3D" id="3.40.50.620">
    <property type="entry name" value="HUPs"/>
    <property type="match status" value="1"/>
</dbReference>
<accession>A0A3E2TSW8</accession>
<dbReference type="SUPFAM" id="SSF56037">
    <property type="entry name" value="PheT/TilS domain"/>
    <property type="match status" value="1"/>
</dbReference>
<dbReference type="NCBIfam" id="TIGR02432">
    <property type="entry name" value="lysidine_TilS_N"/>
    <property type="match status" value="1"/>
</dbReference>
<proteinExistence type="inferred from homology"/>
<keyword evidence="3 8" id="KW-0436">Ligase</keyword>
<feature type="binding site" evidence="8">
    <location>
        <begin position="31"/>
        <end position="36"/>
    </location>
    <ligand>
        <name>ATP</name>
        <dbReference type="ChEBI" id="CHEBI:30616"/>
    </ligand>
</feature>
<evidence type="ECO:0000259" key="9">
    <source>
        <dbReference type="SMART" id="SM00977"/>
    </source>
</evidence>
<reference evidence="10 11" key="1">
    <citation type="submission" date="2018-08" db="EMBL/GenBank/DDBJ databases">
        <title>A genome reference for cultivated species of the human gut microbiota.</title>
        <authorList>
            <person name="Zou Y."/>
            <person name="Xue W."/>
            <person name="Luo G."/>
        </authorList>
    </citation>
    <scope>NUCLEOTIDE SEQUENCE [LARGE SCALE GENOMIC DNA]</scope>
    <source>
        <strain evidence="10 11">AF45-17</strain>
    </source>
</reference>
<evidence type="ECO:0000256" key="4">
    <source>
        <dbReference type="ARBA" id="ARBA00022694"/>
    </source>
</evidence>
<comment type="similarity">
    <text evidence="8">Belongs to the tRNA(Ile)-lysidine synthase family.</text>
</comment>
<dbReference type="Pfam" id="PF11734">
    <property type="entry name" value="TilS_C"/>
    <property type="match status" value="1"/>
</dbReference>
<dbReference type="InterPro" id="IPR012094">
    <property type="entry name" value="tRNA_Ile_lys_synt"/>
</dbReference>
<protein>
    <recommendedName>
        <fullName evidence="8">tRNA(Ile)-lysidine synthase</fullName>
        <ecNumber evidence="8">6.3.4.19</ecNumber>
    </recommendedName>
    <alternativeName>
        <fullName evidence="8">tRNA(Ile)-2-lysyl-cytidine synthase</fullName>
    </alternativeName>
    <alternativeName>
        <fullName evidence="8">tRNA(Ile)-lysidine synthetase</fullName>
    </alternativeName>
</protein>
<dbReference type="GO" id="GO:0005737">
    <property type="term" value="C:cytoplasm"/>
    <property type="evidence" value="ECO:0007669"/>
    <property type="project" value="UniProtKB-SubCell"/>
</dbReference>
<evidence type="ECO:0000256" key="5">
    <source>
        <dbReference type="ARBA" id="ARBA00022741"/>
    </source>
</evidence>
<dbReference type="SMART" id="SM00977">
    <property type="entry name" value="TilS_C"/>
    <property type="match status" value="1"/>
</dbReference>
<comment type="domain">
    <text evidence="8">The N-terminal region contains the highly conserved SGGXDS motif, predicted to be a P-loop motif involved in ATP binding.</text>
</comment>
<evidence type="ECO:0000256" key="6">
    <source>
        <dbReference type="ARBA" id="ARBA00022840"/>
    </source>
</evidence>
<comment type="function">
    <text evidence="8">Ligates lysine onto the cytidine present at position 34 of the AUA codon-specific tRNA(Ile) that contains the anticodon CAU, in an ATP-dependent manner. Cytidine is converted to lysidine, thus changing the amino acid specificity of the tRNA from methionine to isoleucine.</text>
</comment>
<dbReference type="InterPro" id="IPR014729">
    <property type="entry name" value="Rossmann-like_a/b/a_fold"/>
</dbReference>
<evidence type="ECO:0000256" key="3">
    <source>
        <dbReference type="ARBA" id="ARBA00022598"/>
    </source>
</evidence>
<dbReference type="InterPro" id="IPR011063">
    <property type="entry name" value="TilS/TtcA_N"/>
</dbReference>
<keyword evidence="2 8" id="KW-0963">Cytoplasm</keyword>
<dbReference type="Proteomes" id="UP000260773">
    <property type="component" value="Unassembled WGS sequence"/>
</dbReference>
<dbReference type="PANTHER" id="PTHR43033">
    <property type="entry name" value="TRNA(ILE)-LYSIDINE SYNTHASE-RELATED"/>
    <property type="match status" value="1"/>
</dbReference>
<evidence type="ECO:0000256" key="2">
    <source>
        <dbReference type="ARBA" id="ARBA00022490"/>
    </source>
</evidence>
<dbReference type="AlphaFoldDB" id="A0A3E2TSW8"/>
<dbReference type="InterPro" id="IPR012796">
    <property type="entry name" value="Lysidine-tRNA-synth_C"/>
</dbReference>
<evidence type="ECO:0000256" key="7">
    <source>
        <dbReference type="ARBA" id="ARBA00048539"/>
    </source>
</evidence>
<dbReference type="CDD" id="cd01992">
    <property type="entry name" value="TilS_N"/>
    <property type="match status" value="1"/>
</dbReference>
<keyword evidence="5 8" id="KW-0547">Nucleotide-binding</keyword>
<dbReference type="GO" id="GO:0005524">
    <property type="term" value="F:ATP binding"/>
    <property type="evidence" value="ECO:0007669"/>
    <property type="project" value="UniProtKB-UniRule"/>
</dbReference>